<dbReference type="AlphaFoldDB" id="A0A806K1V4"/>
<name>A0A806K1V4_9BACT</name>
<organism evidence="1">
    <name type="scientific">uncultured bacterium contig00078</name>
    <dbReference type="NCBI Taxonomy" id="1181556"/>
    <lineage>
        <taxon>Bacteria</taxon>
        <taxon>environmental samples</taxon>
    </lineage>
</organism>
<reference evidence="1" key="1">
    <citation type="submission" date="2012-03" db="EMBL/GenBank/DDBJ databases">
        <title>Functional metagenomics reveals considerable lignocellulase gene clusters in the gut microbiome of a wood-feeding higher termite.</title>
        <authorList>
            <person name="Liu N."/>
        </authorList>
    </citation>
    <scope>NUCLEOTIDE SEQUENCE</scope>
</reference>
<proteinExistence type="predicted"/>
<accession>A0A806K1V4</accession>
<evidence type="ECO:0000313" key="1">
    <source>
        <dbReference type="EMBL" id="AGS53898.1"/>
    </source>
</evidence>
<dbReference type="EMBL" id="JQ844260">
    <property type="protein sequence ID" value="AGS53898.1"/>
    <property type="molecule type" value="Genomic_DNA"/>
</dbReference>
<sequence length="37" mass="3708">MAPTIVGPRSTVIVFNGIVKTGGNASEGIDSVGTKSF</sequence>
<protein>
    <submittedName>
        <fullName evidence="1">Uncharacterized protein</fullName>
    </submittedName>
</protein>